<keyword evidence="1" id="KW-0732">Signal</keyword>
<reference evidence="2" key="1">
    <citation type="submission" date="2018-01" db="EMBL/GenBank/DDBJ databases">
        <title>An insight into the sialome of Amazonian anophelines.</title>
        <authorList>
            <person name="Ribeiro J.M."/>
            <person name="Scarpassa V."/>
            <person name="Calvo E."/>
        </authorList>
    </citation>
    <scope>NUCLEOTIDE SEQUENCE</scope>
</reference>
<accession>A0A2M4DKX0</accession>
<organism evidence="2">
    <name type="scientific">Anopheles darlingi</name>
    <name type="common">Mosquito</name>
    <dbReference type="NCBI Taxonomy" id="43151"/>
    <lineage>
        <taxon>Eukaryota</taxon>
        <taxon>Metazoa</taxon>
        <taxon>Ecdysozoa</taxon>
        <taxon>Arthropoda</taxon>
        <taxon>Hexapoda</taxon>
        <taxon>Insecta</taxon>
        <taxon>Pterygota</taxon>
        <taxon>Neoptera</taxon>
        <taxon>Endopterygota</taxon>
        <taxon>Diptera</taxon>
        <taxon>Nematocera</taxon>
        <taxon>Culicoidea</taxon>
        <taxon>Culicidae</taxon>
        <taxon>Anophelinae</taxon>
        <taxon>Anopheles</taxon>
    </lineage>
</organism>
<evidence type="ECO:0000313" key="2">
    <source>
        <dbReference type="EMBL" id="MBW78203.1"/>
    </source>
</evidence>
<sequence>MVAVVVVVIIFLLTSTTTSSTARTTAGARNLLYLAQHDLALELIELRFAMLVTDDVGDVQHAATAVSMARDQLVLDLVLTSGVRGRGRSRCGGCNRGGRCRVHDLVIKLSIVQRVRIEAFSRGEQTQRWIVHLIAEVHIH</sequence>
<proteinExistence type="predicted"/>
<feature type="signal peptide" evidence="1">
    <location>
        <begin position="1"/>
        <end position="22"/>
    </location>
</feature>
<name>A0A2M4DKX0_ANODA</name>
<dbReference type="AlphaFoldDB" id="A0A2M4DKX0"/>
<feature type="chain" id="PRO_5014733983" evidence="1">
    <location>
        <begin position="23"/>
        <end position="140"/>
    </location>
</feature>
<evidence type="ECO:0000256" key="1">
    <source>
        <dbReference type="SAM" id="SignalP"/>
    </source>
</evidence>
<protein>
    <submittedName>
        <fullName evidence="2">Putative secreted protein</fullName>
    </submittedName>
</protein>
<dbReference type="EMBL" id="GGFL01014025">
    <property type="protein sequence ID" value="MBW78203.1"/>
    <property type="molecule type" value="Transcribed_RNA"/>
</dbReference>